<dbReference type="AlphaFoldDB" id="A0A5A8DMZ3"/>
<dbReference type="GO" id="GO:0005524">
    <property type="term" value="F:ATP binding"/>
    <property type="evidence" value="ECO:0007669"/>
    <property type="project" value="UniProtKB-KW"/>
</dbReference>
<dbReference type="SUPFAM" id="SSF52374">
    <property type="entry name" value="Nucleotidylyl transferase"/>
    <property type="match status" value="1"/>
</dbReference>
<evidence type="ECO:0000256" key="2">
    <source>
        <dbReference type="ARBA" id="ARBA00022642"/>
    </source>
</evidence>
<dbReference type="GO" id="GO:0016779">
    <property type="term" value="F:nucleotidyltransferase activity"/>
    <property type="evidence" value="ECO:0007669"/>
    <property type="project" value="UniProtKB-KW"/>
</dbReference>
<evidence type="ECO:0000256" key="7">
    <source>
        <dbReference type="ARBA" id="ARBA00023027"/>
    </source>
</evidence>
<evidence type="ECO:0000256" key="1">
    <source>
        <dbReference type="ARBA" id="ARBA00004790"/>
    </source>
</evidence>
<keyword evidence="2" id="KW-0662">Pyridine nucleotide biosynthesis</keyword>
<comment type="caution">
    <text evidence="8">The sequence shown here is derived from an EMBL/GenBank/DDBJ whole genome shotgun (WGS) entry which is preliminary data.</text>
</comment>
<dbReference type="PANTHER" id="PTHR39321">
    <property type="entry name" value="NICOTINATE-NUCLEOTIDE ADENYLYLTRANSFERASE-RELATED"/>
    <property type="match status" value="1"/>
</dbReference>
<organism evidence="8 9">
    <name type="scientific">Cafeteria roenbergensis</name>
    <name type="common">Marine flagellate</name>
    <dbReference type="NCBI Taxonomy" id="33653"/>
    <lineage>
        <taxon>Eukaryota</taxon>
        <taxon>Sar</taxon>
        <taxon>Stramenopiles</taxon>
        <taxon>Bigyra</taxon>
        <taxon>Opalozoa</taxon>
        <taxon>Bicosoecida</taxon>
        <taxon>Cafeteriaceae</taxon>
        <taxon>Cafeteria</taxon>
    </lineage>
</organism>
<proteinExistence type="predicted"/>
<dbReference type="InterPro" id="IPR005248">
    <property type="entry name" value="NadD/NMNAT"/>
</dbReference>
<dbReference type="GO" id="GO:0009435">
    <property type="term" value="P:NAD+ biosynthetic process"/>
    <property type="evidence" value="ECO:0007669"/>
    <property type="project" value="InterPro"/>
</dbReference>
<dbReference type="Proteomes" id="UP000325113">
    <property type="component" value="Unassembled WGS sequence"/>
</dbReference>
<reference evidence="8 9" key="1">
    <citation type="submission" date="2019-07" db="EMBL/GenBank/DDBJ databases">
        <title>Genomes of Cafeteria roenbergensis.</title>
        <authorList>
            <person name="Fischer M.G."/>
            <person name="Hackl T."/>
            <person name="Roman M."/>
        </authorList>
    </citation>
    <scope>NUCLEOTIDE SEQUENCE [LARGE SCALE GENOMIC DNA]</scope>
    <source>
        <strain evidence="8 9">Cflag</strain>
    </source>
</reference>
<evidence type="ECO:0000256" key="5">
    <source>
        <dbReference type="ARBA" id="ARBA00022741"/>
    </source>
</evidence>
<keyword evidence="5" id="KW-0547">Nucleotide-binding</keyword>
<keyword evidence="7" id="KW-0520">NAD</keyword>
<evidence type="ECO:0000313" key="9">
    <source>
        <dbReference type="Proteomes" id="UP000325113"/>
    </source>
</evidence>
<dbReference type="InterPro" id="IPR014729">
    <property type="entry name" value="Rossmann-like_a/b/a_fold"/>
</dbReference>
<evidence type="ECO:0000313" key="8">
    <source>
        <dbReference type="EMBL" id="KAA0165977.1"/>
    </source>
</evidence>
<evidence type="ECO:0000256" key="6">
    <source>
        <dbReference type="ARBA" id="ARBA00022840"/>
    </source>
</evidence>
<sequence length="548" mass="55791">MAAPCAAATEAGPAAGGAVPPALCVLFLARFDPVNQSQLAVAADLALNSDASEVCLVPLGSDYDSAAGAGSLARHALLHAAVNTHLGPDTAVFAPPPHSWSSSSAETFEAVVRASRARMAPRDVAFTLLAPEFPAGGEAAAPASAAALLAATSWCQGRRISLCADGTIACDPEAGPGSGDEEQASPRRAAGKTLFPSLGPGCTLAPLDIVHETTARRVAALGSRLAGPSASDVEDQSGLRGCAAAMTPADGSAPESESGRRLSVGDALAGLVPAAVASACQRYGLYGASPRTPAQRHWAPPSCPSSCRVSEGVVREAMAHGAGTAAASGRRRVAVLGGSFDPITRAHLMLAADGCIGRGVDEVWVVPCGPRPDKPGLRTHVAERLFDCVAAVEAALPASAPVFVVPLELHVPIALSTFELLCTAHRIHEGCTFELIAGADLAPSLPSWRHADQLMATASFLWVPRPGYDGGGDGASLPSSDVAGRWLVPRNGMPRVAMRMSSTKVREAAAKAASQRGTLPGAVAALLSAMVVEPTAARIARGKLYRAE</sequence>
<name>A0A5A8DMZ3_CAFRO</name>
<gene>
    <name evidence="8" type="ORF">FNF31_01591</name>
</gene>
<evidence type="ECO:0000256" key="3">
    <source>
        <dbReference type="ARBA" id="ARBA00022679"/>
    </source>
</evidence>
<comment type="pathway">
    <text evidence="1">Cofactor biosynthesis; NAD(+) biosynthesis.</text>
</comment>
<accession>A0A5A8DMZ3</accession>
<evidence type="ECO:0000256" key="4">
    <source>
        <dbReference type="ARBA" id="ARBA00022695"/>
    </source>
</evidence>
<protein>
    <submittedName>
        <fullName evidence="8">Uncharacterized protein</fullName>
    </submittedName>
</protein>
<dbReference type="EMBL" id="VLTM01000010">
    <property type="protein sequence ID" value="KAA0165977.1"/>
    <property type="molecule type" value="Genomic_DNA"/>
</dbReference>
<dbReference type="PANTHER" id="PTHR39321:SF3">
    <property type="entry name" value="PHOSPHOPANTETHEINE ADENYLYLTRANSFERASE"/>
    <property type="match status" value="1"/>
</dbReference>
<dbReference type="Gene3D" id="3.40.50.620">
    <property type="entry name" value="HUPs"/>
    <property type="match status" value="1"/>
</dbReference>
<keyword evidence="6" id="KW-0067">ATP-binding</keyword>
<keyword evidence="3" id="KW-0808">Transferase</keyword>
<keyword evidence="4" id="KW-0548">Nucleotidyltransferase</keyword>